<accession>D8P5S2</accession>
<organism evidence="1">
    <name type="scientific">Ralstonia solanacearum CFBP2957</name>
    <dbReference type="NCBI Taxonomy" id="859656"/>
    <lineage>
        <taxon>Bacteria</taxon>
        <taxon>Pseudomonadati</taxon>
        <taxon>Pseudomonadota</taxon>
        <taxon>Betaproteobacteria</taxon>
        <taxon>Burkholderiales</taxon>
        <taxon>Burkholderiaceae</taxon>
        <taxon>Ralstonia</taxon>
        <taxon>Ralstonia solanacearum species complex</taxon>
    </lineage>
</organism>
<reference evidence="1" key="1">
    <citation type="journal article" date="2010" name="BMC Genomics">
        <title>Genomes of three tomato pathogens within the Ralstonia solanacearum species complex reveal significant evolutionary divergence.</title>
        <authorList>
            <person name="Remenant B."/>
            <person name="Coupat-Goutaland B."/>
            <person name="Guidot A."/>
            <person name="Cellier G."/>
            <person name="Wicker E."/>
            <person name="Allen C."/>
            <person name="Fegan M."/>
            <person name="Pruvost O."/>
            <person name="Elbaz M."/>
            <person name="Calteau A."/>
            <person name="Salvignol G."/>
            <person name="Mornico D."/>
            <person name="Mangenot S."/>
            <person name="Barbe V."/>
            <person name="Medigue C."/>
            <person name="Prior P."/>
        </authorList>
    </citation>
    <scope>NUCLEOTIDE SEQUENCE [LARGE SCALE GENOMIC DNA]</scope>
    <source>
        <strain evidence="1">CFBP2957</strain>
        <plasmid evidence="1">RCFBPv3_mp</plasmid>
    </source>
</reference>
<dbReference type="EMBL" id="FP885907">
    <property type="protein sequence ID" value="CBJ54258.1"/>
    <property type="molecule type" value="Genomic_DNA"/>
</dbReference>
<keyword evidence="1" id="KW-0614">Plasmid</keyword>
<evidence type="ECO:0000313" key="1">
    <source>
        <dbReference type="EMBL" id="CBJ54258.1"/>
    </source>
</evidence>
<geneLocation type="plasmid" evidence="1">
    <name>RCFBPv3_mp</name>
</geneLocation>
<gene>
    <name evidence="1" type="ORF">RCFBP_mp30171</name>
</gene>
<name>D8P5S2_RALSL</name>
<reference evidence="1" key="2">
    <citation type="submission" date="2010-02" db="EMBL/GenBank/DDBJ databases">
        <authorList>
            <person name="Genoscope - CEA"/>
        </authorList>
    </citation>
    <scope>NUCLEOTIDE SEQUENCE</scope>
    <source>
        <strain evidence="1">CFBP2957</strain>
        <plasmid evidence="1">RCFBPv3_mp</plasmid>
    </source>
</reference>
<sequence length="98" mass="10708">MAAIMPCAPSVQRRSPGRTGLRLPFFDPANGRCIIHPVSMTSREALAIAWRLPGSIVCRRASGHSEPAVPGGHRWEAMTFRRGRVHSPRPTAALQRTA</sequence>
<proteinExistence type="predicted"/>
<protein>
    <submittedName>
        <fullName evidence="1">Uncharacterized protein</fullName>
    </submittedName>
</protein>
<dbReference type="AlphaFoldDB" id="D8P5S2"/>